<dbReference type="AlphaFoldDB" id="A0A6C0ELV1"/>
<sequence length="343" mass="38331">MTTTISPDQYCKNPQEYANFPGLTEQTKKYWAQYCKLKKQISNQPMPSHKDLAQGTEAAFKGMIEGLLSPSALEFIGILKGTTILYKTAKEAAGKMIRDGLSKDTLEAAENFIQEGGDEAVANATAVTSEMINDIAFVDIEVALAAGYDTSDMVLASLFKFFDMIGDIFEAAMIVQLIGMVLDAWDPCDLDSQLDNEQLAIFSQTFNDQFRIAVLGQIGATRDSYGTTVLNGVWPVEYYPDQTILQPYKKEYYKKVGTQLMLNYLNNLQFNSCGQPIPKTRGGSGKVFSNDTITNFDKNTLIYFSDNNTVVANWLYKWWPILAGVIIVLIVLFLVIKRHERSN</sequence>
<dbReference type="EMBL" id="MN738876">
    <property type="protein sequence ID" value="QHT29310.1"/>
    <property type="molecule type" value="Genomic_DNA"/>
</dbReference>
<proteinExistence type="predicted"/>
<evidence type="ECO:0000313" key="2">
    <source>
        <dbReference type="EMBL" id="QHT29310.1"/>
    </source>
</evidence>
<reference evidence="2" key="1">
    <citation type="journal article" date="2020" name="Nature">
        <title>Giant virus diversity and host interactions through global metagenomics.</title>
        <authorList>
            <person name="Schulz F."/>
            <person name="Roux S."/>
            <person name="Paez-Espino D."/>
            <person name="Jungbluth S."/>
            <person name="Walsh D.A."/>
            <person name="Denef V.J."/>
            <person name="McMahon K.D."/>
            <person name="Konstantinidis K.T."/>
            <person name="Eloe-Fadrosh E.A."/>
            <person name="Kyrpides N.C."/>
            <person name="Woyke T."/>
        </authorList>
    </citation>
    <scope>NUCLEOTIDE SEQUENCE</scope>
    <source>
        <strain evidence="2">GVMAG-M-3300005589-24</strain>
    </source>
</reference>
<feature type="transmembrane region" description="Helical" evidence="1">
    <location>
        <begin position="318"/>
        <end position="336"/>
    </location>
</feature>
<protein>
    <submittedName>
        <fullName evidence="2">Uncharacterized protein</fullName>
    </submittedName>
</protein>
<keyword evidence="1" id="KW-1133">Transmembrane helix</keyword>
<organism evidence="2">
    <name type="scientific">viral metagenome</name>
    <dbReference type="NCBI Taxonomy" id="1070528"/>
    <lineage>
        <taxon>unclassified sequences</taxon>
        <taxon>metagenomes</taxon>
        <taxon>organismal metagenomes</taxon>
    </lineage>
</organism>
<accession>A0A6C0ELV1</accession>
<evidence type="ECO:0000256" key="1">
    <source>
        <dbReference type="SAM" id="Phobius"/>
    </source>
</evidence>
<keyword evidence="1" id="KW-0472">Membrane</keyword>
<keyword evidence="1" id="KW-0812">Transmembrane</keyword>
<name>A0A6C0ELV1_9ZZZZ</name>